<dbReference type="AlphaFoldDB" id="A0A3S3PSI5"/>
<reference evidence="8 9" key="1">
    <citation type="journal article" date="2019" name="Nat. Plants">
        <title>Stout camphor tree genome fills gaps in understanding of flowering plant genome evolution.</title>
        <authorList>
            <person name="Chaw S.M."/>
            <person name="Liu Y.C."/>
            <person name="Wu Y.W."/>
            <person name="Wang H.Y."/>
            <person name="Lin C.I."/>
            <person name="Wu C.S."/>
            <person name="Ke H.M."/>
            <person name="Chang L.Y."/>
            <person name="Hsu C.Y."/>
            <person name="Yang H.T."/>
            <person name="Sudianto E."/>
            <person name="Hsu M.H."/>
            <person name="Wu K.P."/>
            <person name="Wang L.N."/>
            <person name="Leebens-Mack J.H."/>
            <person name="Tsai I.J."/>
        </authorList>
    </citation>
    <scope>NUCLEOTIDE SEQUENCE [LARGE SCALE GENOMIC DNA]</scope>
    <source>
        <strain evidence="9">cv. Chaw 1501</strain>
        <tissue evidence="8">Young leaves</tissue>
    </source>
</reference>
<feature type="transmembrane region" description="Helical" evidence="6">
    <location>
        <begin position="172"/>
        <end position="191"/>
    </location>
</feature>
<feature type="transmembrane region" description="Helical" evidence="6">
    <location>
        <begin position="267"/>
        <end position="286"/>
    </location>
</feature>
<dbReference type="InterPro" id="IPR030184">
    <property type="entry name" value="WAT1-related"/>
</dbReference>
<proteinExistence type="inferred from homology"/>
<feature type="transmembrane region" description="Helical" evidence="6">
    <location>
        <begin position="242"/>
        <end position="260"/>
    </location>
</feature>
<dbReference type="InterPro" id="IPR037185">
    <property type="entry name" value="EmrE-like"/>
</dbReference>
<dbReference type="EMBL" id="QPKB01000012">
    <property type="protein sequence ID" value="RWR96830.1"/>
    <property type="molecule type" value="Genomic_DNA"/>
</dbReference>
<feature type="transmembrane region" description="Helical" evidence="6">
    <location>
        <begin position="203"/>
        <end position="222"/>
    </location>
</feature>
<evidence type="ECO:0000259" key="7">
    <source>
        <dbReference type="Pfam" id="PF00892"/>
    </source>
</evidence>
<dbReference type="SUPFAM" id="SSF103481">
    <property type="entry name" value="Multidrug resistance efflux transporter EmrE"/>
    <property type="match status" value="2"/>
</dbReference>
<keyword evidence="3 6" id="KW-0812">Transmembrane</keyword>
<gene>
    <name evidence="8" type="ORF">CKAN_02623300</name>
</gene>
<feature type="transmembrane region" description="Helical" evidence="6">
    <location>
        <begin position="292"/>
        <end position="311"/>
    </location>
</feature>
<keyword evidence="5 6" id="KW-0472">Membrane</keyword>
<evidence type="ECO:0000313" key="8">
    <source>
        <dbReference type="EMBL" id="RWR96830.1"/>
    </source>
</evidence>
<evidence type="ECO:0000256" key="3">
    <source>
        <dbReference type="ARBA" id="ARBA00022692"/>
    </source>
</evidence>
<feature type="transmembrane region" description="Helical" evidence="6">
    <location>
        <begin position="140"/>
        <end position="160"/>
    </location>
</feature>
<protein>
    <recommendedName>
        <fullName evidence="6">WAT1-related protein</fullName>
    </recommendedName>
</protein>
<evidence type="ECO:0000256" key="2">
    <source>
        <dbReference type="ARBA" id="ARBA00007635"/>
    </source>
</evidence>
<keyword evidence="9" id="KW-1185">Reference proteome</keyword>
<feature type="transmembrane region" description="Helical" evidence="6">
    <location>
        <begin position="42"/>
        <end position="63"/>
    </location>
</feature>
<dbReference type="Proteomes" id="UP000283530">
    <property type="component" value="Unassembled WGS sequence"/>
</dbReference>
<feature type="domain" description="EamA" evidence="7">
    <location>
        <begin position="17"/>
        <end position="151"/>
    </location>
</feature>
<evidence type="ECO:0000256" key="4">
    <source>
        <dbReference type="ARBA" id="ARBA00022989"/>
    </source>
</evidence>
<organism evidence="8 9">
    <name type="scientific">Cinnamomum micranthum f. kanehirae</name>
    <dbReference type="NCBI Taxonomy" id="337451"/>
    <lineage>
        <taxon>Eukaryota</taxon>
        <taxon>Viridiplantae</taxon>
        <taxon>Streptophyta</taxon>
        <taxon>Embryophyta</taxon>
        <taxon>Tracheophyta</taxon>
        <taxon>Spermatophyta</taxon>
        <taxon>Magnoliopsida</taxon>
        <taxon>Magnoliidae</taxon>
        <taxon>Laurales</taxon>
        <taxon>Lauraceae</taxon>
        <taxon>Cinnamomum</taxon>
    </lineage>
</organism>
<feature type="transmembrane region" description="Helical" evidence="6">
    <location>
        <begin position="12"/>
        <end position="30"/>
    </location>
</feature>
<dbReference type="Pfam" id="PF00892">
    <property type="entry name" value="EamA"/>
    <property type="match status" value="1"/>
</dbReference>
<sequence>MGSFLRNARKLAPHGSMIIVQLITATYIILSNVILTRGISSIVFLLYQFILATIFTAALAFIFERKDRPPITKTVLCWTFSLALIGITVSQNLLSASLYYISSSIEAAVLNMIPVFTYILTIVSRQEKFGINTSWGRGKLIGTLISVSGALTLMLWQSSAISLLTTSLTDRVLGLVMVVVGVLTLSIWILLLKPATIRYPAECSMNALMFLFASLQTSVLAAGASHEASQWQLKWDLELVNIVFGAVFYCGLANLFITWCAGLKGPIFVASFPPLGLVFTTIYETVFLGEALHVGSIVGSIMIVVGLYIYLWSKAKEEEYNQQEGYEAITP</sequence>
<evidence type="ECO:0000256" key="1">
    <source>
        <dbReference type="ARBA" id="ARBA00004141"/>
    </source>
</evidence>
<evidence type="ECO:0000256" key="6">
    <source>
        <dbReference type="RuleBase" id="RU363077"/>
    </source>
</evidence>
<comment type="similarity">
    <text evidence="2 6">Belongs to the drug/metabolite transporter (DMT) superfamily. Plant drug/metabolite exporter (P-DME) (TC 2.A.7.4) family.</text>
</comment>
<dbReference type="GO" id="GO:0022857">
    <property type="term" value="F:transmembrane transporter activity"/>
    <property type="evidence" value="ECO:0007669"/>
    <property type="project" value="InterPro"/>
</dbReference>
<evidence type="ECO:0000313" key="9">
    <source>
        <dbReference type="Proteomes" id="UP000283530"/>
    </source>
</evidence>
<evidence type="ECO:0000256" key="5">
    <source>
        <dbReference type="ARBA" id="ARBA00023136"/>
    </source>
</evidence>
<name>A0A3S3PSI5_9MAGN</name>
<dbReference type="InterPro" id="IPR000620">
    <property type="entry name" value="EamA_dom"/>
</dbReference>
<comment type="subcellular location">
    <subcellularLocation>
        <location evidence="1 6">Membrane</location>
        <topology evidence="1 6">Multi-pass membrane protein</topology>
    </subcellularLocation>
</comment>
<feature type="transmembrane region" description="Helical" evidence="6">
    <location>
        <begin position="75"/>
        <end position="94"/>
    </location>
</feature>
<comment type="caution">
    <text evidence="8">The sequence shown here is derived from an EMBL/GenBank/DDBJ whole genome shotgun (WGS) entry which is preliminary data.</text>
</comment>
<keyword evidence="4 6" id="KW-1133">Transmembrane helix</keyword>
<accession>A0A3S3PSI5</accession>
<dbReference type="PANTHER" id="PTHR31218">
    <property type="entry name" value="WAT1-RELATED PROTEIN"/>
    <property type="match status" value="1"/>
</dbReference>
<dbReference type="GO" id="GO:0016020">
    <property type="term" value="C:membrane"/>
    <property type="evidence" value="ECO:0007669"/>
    <property type="project" value="UniProtKB-SubCell"/>
</dbReference>
<dbReference type="OrthoDB" id="10322417at2759"/>
<feature type="transmembrane region" description="Helical" evidence="6">
    <location>
        <begin position="100"/>
        <end position="120"/>
    </location>
</feature>